<dbReference type="AlphaFoldDB" id="A0A2A6E4G3"/>
<feature type="transmembrane region" description="Helical" evidence="10">
    <location>
        <begin position="86"/>
        <end position="106"/>
    </location>
</feature>
<keyword evidence="4" id="KW-0997">Cell inner membrane</keyword>
<feature type="transmembrane region" description="Helical" evidence="10">
    <location>
        <begin position="44"/>
        <end position="65"/>
    </location>
</feature>
<comment type="caution">
    <text evidence="11">The sequence shown here is derived from an EMBL/GenBank/DDBJ whole genome shotgun (WGS) entry which is preliminary data.</text>
</comment>
<evidence type="ECO:0000256" key="8">
    <source>
        <dbReference type="ARBA" id="ARBA00023136"/>
    </source>
</evidence>
<dbReference type="GO" id="GO:0006744">
    <property type="term" value="P:ubiquinone biosynthetic process"/>
    <property type="evidence" value="ECO:0007669"/>
    <property type="project" value="TreeGrafter"/>
</dbReference>
<proteinExistence type="inferred from homology"/>
<organism evidence="11 12">
    <name type="scientific">Candidatus Reconcilbacillus cellulovorans</name>
    <dbReference type="NCBI Taxonomy" id="1906605"/>
    <lineage>
        <taxon>Bacteria</taxon>
        <taxon>Bacillati</taxon>
        <taxon>Bacillota</taxon>
        <taxon>Bacilli</taxon>
        <taxon>Bacillales</taxon>
        <taxon>Paenibacillaceae</taxon>
        <taxon>Candidatus Reconcilbacillus</taxon>
    </lineage>
</organism>
<feature type="transmembrane region" description="Helical" evidence="10">
    <location>
        <begin position="136"/>
        <end position="156"/>
    </location>
</feature>
<dbReference type="FunFam" id="1.20.120.1780:FF:000001">
    <property type="entry name" value="4-hydroxybenzoate octaprenyltransferase"/>
    <property type="match status" value="1"/>
</dbReference>
<evidence type="ECO:0000256" key="2">
    <source>
        <dbReference type="ARBA" id="ARBA00004141"/>
    </source>
</evidence>
<dbReference type="InterPro" id="IPR000537">
    <property type="entry name" value="UbiA_prenyltransferase"/>
</dbReference>
<feature type="transmembrane region" description="Helical" evidence="10">
    <location>
        <begin position="12"/>
        <end position="32"/>
    </location>
</feature>
<name>A0A2A6E4G3_9BACL</name>
<dbReference type="InterPro" id="IPR006371">
    <property type="entry name" value="Polyprenyltransferase_UbiA-li"/>
</dbReference>
<evidence type="ECO:0000256" key="5">
    <source>
        <dbReference type="ARBA" id="ARBA00022679"/>
    </source>
</evidence>
<comment type="similarity">
    <text evidence="3">Belongs to the UbiA prenyltransferase family.</text>
</comment>
<evidence type="ECO:0000256" key="10">
    <source>
        <dbReference type="SAM" id="Phobius"/>
    </source>
</evidence>
<dbReference type="Pfam" id="PF01040">
    <property type="entry name" value="UbiA"/>
    <property type="match status" value="1"/>
</dbReference>
<dbReference type="Gene3D" id="1.10.357.140">
    <property type="entry name" value="UbiA prenyltransferase"/>
    <property type="match status" value="1"/>
</dbReference>
<evidence type="ECO:0000256" key="1">
    <source>
        <dbReference type="ARBA" id="ARBA00001946"/>
    </source>
</evidence>
<feature type="transmembrane region" description="Helical" evidence="10">
    <location>
        <begin position="112"/>
        <end position="129"/>
    </location>
</feature>
<evidence type="ECO:0000256" key="3">
    <source>
        <dbReference type="ARBA" id="ARBA00005985"/>
    </source>
</evidence>
<dbReference type="PANTHER" id="PTHR11048:SF28">
    <property type="entry name" value="4-HYDROXYBENZOATE POLYPRENYLTRANSFERASE, MITOCHONDRIAL"/>
    <property type="match status" value="1"/>
</dbReference>
<gene>
    <name evidence="11" type="ORF">BLM47_00870</name>
</gene>
<dbReference type="GO" id="GO:0008412">
    <property type="term" value="F:4-hydroxybenzoate polyprenyltransferase activity"/>
    <property type="evidence" value="ECO:0007669"/>
    <property type="project" value="UniProtKB-EC"/>
</dbReference>
<evidence type="ECO:0000256" key="6">
    <source>
        <dbReference type="ARBA" id="ARBA00022692"/>
    </source>
</evidence>
<evidence type="ECO:0000256" key="4">
    <source>
        <dbReference type="ARBA" id="ARBA00022519"/>
    </source>
</evidence>
<dbReference type="InterPro" id="IPR039653">
    <property type="entry name" value="Prenyltransferase"/>
</dbReference>
<comment type="cofactor">
    <cofactor evidence="1">
        <name>Mg(2+)</name>
        <dbReference type="ChEBI" id="CHEBI:18420"/>
    </cofactor>
</comment>
<feature type="transmembrane region" description="Helical" evidence="10">
    <location>
        <begin position="204"/>
        <end position="227"/>
    </location>
</feature>
<sequence length="289" mass="31765">MKKVKLFLEMIRFEHTVFALPFAYMGALLGGVADLGRLPRWEEIGWITLAMAGARSAAMGLNRLIDRHIDAKNPRTANRAIPSGRLGVRETAAFVAVSFALLFLAASQLQPICVQLLPIAVVLLVGYSYTKRFTWACHLVLGLTIGLAPLGGWLAVTGEASLAAFILYVSVACWIAGFDILYACQDVEFDRREGLYSVPCRFGVARALWIARSLHALTAIGFLLLFAVVRLNVWYLVGMAVAYVLLAYQHWLVRPHDLSRVETASFTLNGVLSVVVFLFTLVDVAVSYG</sequence>
<dbReference type="PANTHER" id="PTHR11048">
    <property type="entry name" value="PRENYLTRANSFERASES"/>
    <property type="match status" value="1"/>
</dbReference>
<keyword evidence="5 11" id="KW-0808">Transferase</keyword>
<comment type="subcellular location">
    <subcellularLocation>
        <location evidence="2">Membrane</location>
        <topology evidence="2">Multi-pass membrane protein</topology>
    </subcellularLocation>
</comment>
<keyword evidence="7 10" id="KW-1133">Transmembrane helix</keyword>
<dbReference type="NCBIfam" id="TIGR01475">
    <property type="entry name" value="ubiA_other"/>
    <property type="match status" value="1"/>
</dbReference>
<evidence type="ECO:0000313" key="12">
    <source>
        <dbReference type="Proteomes" id="UP000243688"/>
    </source>
</evidence>
<feature type="transmembrane region" description="Helical" evidence="10">
    <location>
        <begin position="233"/>
        <end position="253"/>
    </location>
</feature>
<evidence type="ECO:0000256" key="7">
    <source>
        <dbReference type="ARBA" id="ARBA00022989"/>
    </source>
</evidence>
<feature type="transmembrane region" description="Helical" evidence="10">
    <location>
        <begin position="265"/>
        <end position="288"/>
    </location>
</feature>
<dbReference type="FunFam" id="1.10.357.140:FF:000008">
    <property type="entry name" value="4-hydroxybenzoate octaprenyltransferase"/>
    <property type="match status" value="1"/>
</dbReference>
<protein>
    <recommendedName>
        <fullName evidence="9">4-hydroxybenzoate polyprenyltransferase</fullName>
        <ecNumber evidence="9">2.5.1.39</ecNumber>
    </recommendedName>
</protein>
<dbReference type="Proteomes" id="UP000243688">
    <property type="component" value="Unassembled WGS sequence"/>
</dbReference>
<keyword evidence="6 10" id="KW-0812">Transmembrane</keyword>
<keyword evidence="4" id="KW-1003">Cell membrane</keyword>
<accession>A0A2A6E4G3</accession>
<dbReference type="GO" id="GO:0005886">
    <property type="term" value="C:plasma membrane"/>
    <property type="evidence" value="ECO:0007669"/>
    <property type="project" value="TreeGrafter"/>
</dbReference>
<feature type="transmembrane region" description="Helical" evidence="10">
    <location>
        <begin position="162"/>
        <end position="183"/>
    </location>
</feature>
<dbReference type="Gene3D" id="1.20.120.1780">
    <property type="entry name" value="UbiA prenyltransferase"/>
    <property type="match status" value="1"/>
</dbReference>
<reference evidence="11 12" key="1">
    <citation type="submission" date="2016-12" db="EMBL/GenBank/DDBJ databases">
        <title>Candidatus Reconcilibacillus cellulovorans genome.</title>
        <authorList>
            <person name="Kolinko S."/>
            <person name="Wu Y.-W."/>
            <person name="Tachea F."/>
            <person name="Denzel E."/>
            <person name="Hiras J."/>
            <person name="Baecker N."/>
            <person name="Chan L.J."/>
            <person name="Eichorst S.A."/>
            <person name="Frey D."/>
            <person name="Adams P.D."/>
            <person name="Pray T."/>
            <person name="Tanjore D."/>
            <person name="Petzold C.J."/>
            <person name="Gladden J.M."/>
            <person name="Simmons B.A."/>
            <person name="Singer S.W."/>
        </authorList>
    </citation>
    <scope>NUCLEOTIDE SEQUENCE [LARGE SCALE GENOMIC DNA]</scope>
    <source>
        <strain evidence="11">JTherm</strain>
    </source>
</reference>
<dbReference type="CDD" id="cd13959">
    <property type="entry name" value="PT_UbiA_COQ2"/>
    <property type="match status" value="1"/>
</dbReference>
<dbReference type="EMBL" id="MOXJ01000001">
    <property type="protein sequence ID" value="PDO11699.1"/>
    <property type="molecule type" value="Genomic_DNA"/>
</dbReference>
<dbReference type="EC" id="2.5.1.39" evidence="9"/>
<evidence type="ECO:0000256" key="9">
    <source>
        <dbReference type="ARBA" id="ARBA00034524"/>
    </source>
</evidence>
<keyword evidence="8 10" id="KW-0472">Membrane</keyword>
<evidence type="ECO:0000313" key="11">
    <source>
        <dbReference type="EMBL" id="PDO11699.1"/>
    </source>
</evidence>
<dbReference type="InterPro" id="IPR044878">
    <property type="entry name" value="UbiA_sf"/>
</dbReference>